<dbReference type="PANTHER" id="PTHR12496">
    <property type="entry name" value="CGI-41 METHYLTRANSFERASE"/>
    <property type="match status" value="1"/>
</dbReference>
<organism evidence="2">
    <name type="scientific">Oryza punctata</name>
    <name type="common">Red rice</name>
    <dbReference type="NCBI Taxonomy" id="4537"/>
    <lineage>
        <taxon>Eukaryota</taxon>
        <taxon>Viridiplantae</taxon>
        <taxon>Streptophyta</taxon>
        <taxon>Embryophyta</taxon>
        <taxon>Tracheophyta</taxon>
        <taxon>Spermatophyta</taxon>
        <taxon>Magnoliopsida</taxon>
        <taxon>Liliopsida</taxon>
        <taxon>Poales</taxon>
        <taxon>Poaceae</taxon>
        <taxon>BOP clade</taxon>
        <taxon>Oryzoideae</taxon>
        <taxon>Oryzeae</taxon>
        <taxon>Oryzinae</taxon>
        <taxon>Oryza</taxon>
    </lineage>
</organism>
<reference evidence="2" key="1">
    <citation type="submission" date="2015-04" db="UniProtKB">
        <authorList>
            <consortium name="EnsemblPlants"/>
        </authorList>
    </citation>
    <scope>IDENTIFICATION</scope>
</reference>
<evidence type="ECO:0000313" key="2">
    <source>
        <dbReference type="EnsemblPlants" id="OPUNC12G16680.1"/>
    </source>
</evidence>
<keyword evidence="3" id="KW-1185">Reference proteome</keyword>
<dbReference type="PANTHER" id="PTHR12496:SF0">
    <property type="entry name" value="METHYLTRANSFERASE DOMAIN-CONTAINING PROTEIN"/>
    <property type="match status" value="1"/>
</dbReference>
<dbReference type="STRING" id="4537.A0A0E0MPG5"/>
<dbReference type="eggNOG" id="KOG2651">
    <property type="taxonomic scope" value="Eukaryota"/>
</dbReference>
<dbReference type="InterPro" id="IPR029063">
    <property type="entry name" value="SAM-dependent_MTases_sf"/>
</dbReference>
<proteinExistence type="predicted"/>
<dbReference type="Pfam" id="PF13679">
    <property type="entry name" value="Methyltransf_32"/>
    <property type="match status" value="1"/>
</dbReference>
<evidence type="ECO:0000313" key="3">
    <source>
        <dbReference type="Proteomes" id="UP000026962"/>
    </source>
</evidence>
<dbReference type="OMA" id="IVGLHPC"/>
<reference evidence="2" key="2">
    <citation type="submission" date="2018-05" db="EMBL/GenBank/DDBJ databases">
        <title>OpunRS2 (Oryza punctata Reference Sequence Version 2).</title>
        <authorList>
            <person name="Zhang J."/>
            <person name="Kudrna D."/>
            <person name="Lee S."/>
            <person name="Talag J."/>
            <person name="Welchert J."/>
            <person name="Wing R.A."/>
        </authorList>
    </citation>
    <scope>NUCLEOTIDE SEQUENCE [LARGE SCALE GENOMIC DNA]</scope>
</reference>
<dbReference type="AlphaFoldDB" id="A0A0E0MPG5"/>
<feature type="domain" description="Methyltransferase" evidence="1">
    <location>
        <begin position="129"/>
        <end position="304"/>
    </location>
</feature>
<sequence length="695" mass="76848">MAAATPASGGGGGGYSCETAEQTRAWMEAIAAFLRLHRPLLEAHVVNFFKDRLWEMVDADWMECLRREPVESLLMLPSGFEHWPSSLRDFVLTAKSLVLPREQKSPRSLLPDLHVASINTVLAQGMNSKKKHEIETLAGMVHAVTKSCGAKTVIDVGSGQGYLAQALSFEYQLPVVAIDASSHHASVTNIRAERIKKHYAAKCVGKQQLRVPRTVTCHVLSSDTLAAVALETCQDDHAEHVPESKNFNESSPQIEKPNDSIPPLVLAGLHACGDLSVNMLRVFVSCEQVKALISIGCCYNLLSEECHEDTKTCPGFPMSKAAKLSNLVLGKSTRDLGCQSAERWRSLTKDIALQNFDIHAFRAAFQMVLEKHLPEVARSSPSIGRQGKALRRQRLRKVIESPMATAETDALSYSTQKEQIMTKDDPLPTGPNDFKEVHVDFLPELSTGFVDSAVSGASVVPDDIYLDKSQKFTLFKDFTVSGLGRLGCDFVENVSLLEIWKDVQPFTEFIGPFWCLRVALGPLVESYILLDRLLFLQEQGSVIEASLFPLFNPTMSPRNMAIIAWKLSANPSKASQLSRNLFTDGCENDSAVLPMMDQHQGGHSEPSRLFPSPNPYPDLYTRRCHAKPQECRRNIFSRRGAETPGYCLHTTLDWNSTTSKYAPAASYFWIIIYSSLPSILHPTGQIPLSRCGGTV</sequence>
<evidence type="ECO:0000259" key="1">
    <source>
        <dbReference type="Pfam" id="PF13679"/>
    </source>
</evidence>
<protein>
    <recommendedName>
        <fullName evidence="1">Methyltransferase domain-containing protein</fullName>
    </recommendedName>
</protein>
<dbReference type="Gramene" id="OPUNC12G16680.1">
    <property type="protein sequence ID" value="OPUNC12G16680.1"/>
    <property type="gene ID" value="OPUNC12G16680"/>
</dbReference>
<dbReference type="EnsemblPlants" id="OPUNC12G16680.1">
    <property type="protein sequence ID" value="OPUNC12G16680.1"/>
    <property type="gene ID" value="OPUNC12G16680"/>
</dbReference>
<accession>A0A0E0MPG5</accession>
<dbReference type="InterPro" id="IPR052220">
    <property type="entry name" value="METTL25"/>
</dbReference>
<dbReference type="SUPFAM" id="SSF53335">
    <property type="entry name" value="S-adenosyl-L-methionine-dependent methyltransferases"/>
    <property type="match status" value="1"/>
</dbReference>
<name>A0A0E0MPG5_ORYPU</name>
<dbReference type="InterPro" id="IPR025714">
    <property type="entry name" value="Methyltranfer_dom"/>
</dbReference>
<dbReference type="Proteomes" id="UP000026962">
    <property type="component" value="Chromosome 12"/>
</dbReference>